<evidence type="ECO:0000256" key="2">
    <source>
        <dbReference type="SAM" id="Phobius"/>
    </source>
</evidence>
<accession>A0AA35LTD2</accession>
<sequence length="473" mass="52860">MAASQSTTPKSTGAQSSSLDNGSPIPVKRRRQNRDKTTSLPTTPQRGGQSSAANPQSRRRIVSTGCANDLSTSPNIHTNDRDVSTPTPPRAQRRSSEPPQQLLTPPPPQPRHANSAPAAPSARRKPRKSPKSKTVKLTQPMVDDLVARALRQPSNSKIKQEGYNYIMNTTVTQGGSVKLVKVGFTAGSVPDRQAGIKAKCDRETVWSPRYTSLPIQHYKRIEKLIKAELRMTRHEFLCAGCKENHTEYHTTSLNHAIDVTERWIYFCEMEPWDKTGCLHPFWEQRLRNLQVTSRYQALSEGASGPICWEKFTNVDKCAILWFNQFQHRVVQWSIFLSTFLLAFLGYPSPWGFGTFAISTAAILARITVENMKWMPCPTRDHPQRYGVDIDLPSEMPGAFDDASSYTEYDSDGDNKIGGDIAENEGISEEDVSTADEMEVDETFADSVVEEGTEDLPIMIPSSDDDMDESYSVR</sequence>
<dbReference type="InterPro" id="IPR018306">
    <property type="entry name" value="Phage_T5_Orf172_DNA-bd"/>
</dbReference>
<feature type="transmembrane region" description="Helical" evidence="2">
    <location>
        <begin position="352"/>
        <end position="368"/>
    </location>
</feature>
<feature type="compositionally biased region" description="Polar residues" evidence="1">
    <location>
        <begin position="1"/>
        <end position="21"/>
    </location>
</feature>
<keyword evidence="5" id="KW-1185">Reference proteome</keyword>
<keyword evidence="2" id="KW-1133">Transmembrane helix</keyword>
<feature type="compositionally biased region" description="Basic residues" evidence="1">
    <location>
        <begin position="122"/>
        <end position="134"/>
    </location>
</feature>
<feature type="compositionally biased region" description="Acidic residues" evidence="1">
    <location>
        <begin position="462"/>
        <end position="473"/>
    </location>
</feature>
<feature type="compositionally biased region" description="Polar residues" evidence="1">
    <location>
        <begin position="65"/>
        <end position="77"/>
    </location>
</feature>
<reference evidence="4" key="1">
    <citation type="submission" date="2023-01" db="EMBL/GenBank/DDBJ databases">
        <authorList>
            <person name="Piombo E."/>
        </authorList>
    </citation>
    <scope>NUCLEOTIDE SEQUENCE</scope>
</reference>
<protein>
    <recommendedName>
        <fullName evidence="3">Bacteriophage T5 Orf172 DNA-binding domain-containing protein</fullName>
    </recommendedName>
</protein>
<dbReference type="Pfam" id="PF10544">
    <property type="entry name" value="T5orf172"/>
    <property type="match status" value="1"/>
</dbReference>
<evidence type="ECO:0000256" key="1">
    <source>
        <dbReference type="SAM" id="MobiDB-lite"/>
    </source>
</evidence>
<gene>
    <name evidence="4" type="ORF">CCHLO57077_00018330</name>
</gene>
<keyword evidence="2" id="KW-0812">Transmembrane</keyword>
<dbReference type="EMBL" id="CABFNP030000641">
    <property type="protein sequence ID" value="CAI6069958.1"/>
    <property type="molecule type" value="Genomic_DNA"/>
</dbReference>
<feature type="region of interest" description="Disordered" evidence="1">
    <location>
        <begin position="407"/>
        <end position="473"/>
    </location>
</feature>
<organism evidence="4 5">
    <name type="scientific">Clonostachys chloroleuca</name>
    <dbReference type="NCBI Taxonomy" id="1926264"/>
    <lineage>
        <taxon>Eukaryota</taxon>
        <taxon>Fungi</taxon>
        <taxon>Dikarya</taxon>
        <taxon>Ascomycota</taxon>
        <taxon>Pezizomycotina</taxon>
        <taxon>Sordariomycetes</taxon>
        <taxon>Hypocreomycetidae</taxon>
        <taxon>Hypocreales</taxon>
        <taxon>Bionectriaceae</taxon>
        <taxon>Clonostachys</taxon>
    </lineage>
</organism>
<feature type="domain" description="Bacteriophage T5 Orf172 DNA-binding" evidence="3">
    <location>
        <begin position="162"/>
        <end position="263"/>
    </location>
</feature>
<dbReference type="Proteomes" id="UP001160390">
    <property type="component" value="Unassembled WGS sequence"/>
</dbReference>
<evidence type="ECO:0000259" key="3">
    <source>
        <dbReference type="Pfam" id="PF10544"/>
    </source>
</evidence>
<dbReference type="AlphaFoldDB" id="A0AA35LTD2"/>
<feature type="compositionally biased region" description="Polar residues" evidence="1">
    <location>
        <begin position="38"/>
        <end position="56"/>
    </location>
</feature>
<comment type="caution">
    <text evidence="4">The sequence shown here is derived from an EMBL/GenBank/DDBJ whole genome shotgun (WGS) entry which is preliminary data.</text>
</comment>
<evidence type="ECO:0000313" key="5">
    <source>
        <dbReference type="Proteomes" id="UP001160390"/>
    </source>
</evidence>
<name>A0AA35LTD2_9HYPO</name>
<feature type="region of interest" description="Disordered" evidence="1">
    <location>
        <begin position="1"/>
        <end position="137"/>
    </location>
</feature>
<proteinExistence type="predicted"/>
<evidence type="ECO:0000313" key="4">
    <source>
        <dbReference type="EMBL" id="CAI6069958.1"/>
    </source>
</evidence>
<keyword evidence="2" id="KW-0472">Membrane</keyword>
<feature type="compositionally biased region" description="Acidic residues" evidence="1">
    <location>
        <begin position="421"/>
        <end position="453"/>
    </location>
</feature>